<evidence type="ECO:0000313" key="2">
    <source>
        <dbReference type="Proteomes" id="UP000782312"/>
    </source>
</evidence>
<comment type="caution">
    <text evidence="1">The sequence shown here is derived from an EMBL/GenBank/DDBJ whole genome shotgun (WGS) entry which is preliminary data.</text>
</comment>
<protein>
    <submittedName>
        <fullName evidence="1">Uncharacterized protein</fullName>
    </submittedName>
</protein>
<gene>
    <name evidence="1" type="ORF">HYZ11_10565</name>
</gene>
<organism evidence="1 2">
    <name type="scientific">Tectimicrobiota bacterium</name>
    <dbReference type="NCBI Taxonomy" id="2528274"/>
    <lineage>
        <taxon>Bacteria</taxon>
        <taxon>Pseudomonadati</taxon>
        <taxon>Nitrospinota/Tectimicrobiota group</taxon>
        <taxon>Candidatus Tectimicrobiota</taxon>
    </lineage>
</organism>
<evidence type="ECO:0000313" key="1">
    <source>
        <dbReference type="EMBL" id="MBI3128035.1"/>
    </source>
</evidence>
<dbReference type="EMBL" id="JACPUR010000023">
    <property type="protein sequence ID" value="MBI3128035.1"/>
    <property type="molecule type" value="Genomic_DNA"/>
</dbReference>
<reference evidence="1" key="1">
    <citation type="submission" date="2020-07" db="EMBL/GenBank/DDBJ databases">
        <title>Huge and variable diversity of episymbiotic CPR bacteria and DPANN archaea in groundwater ecosystems.</title>
        <authorList>
            <person name="He C.Y."/>
            <person name="Keren R."/>
            <person name="Whittaker M."/>
            <person name="Farag I.F."/>
            <person name="Doudna J."/>
            <person name="Cate J.H.D."/>
            <person name="Banfield J.F."/>
        </authorList>
    </citation>
    <scope>NUCLEOTIDE SEQUENCE</scope>
    <source>
        <strain evidence="1">NC_groundwater_763_Ag_S-0.2um_68_21</strain>
    </source>
</reference>
<dbReference type="Proteomes" id="UP000782312">
    <property type="component" value="Unassembled WGS sequence"/>
</dbReference>
<name>A0A932MMU9_UNCTE</name>
<dbReference type="AlphaFoldDB" id="A0A932MMU9"/>
<sequence>MRIPDEEMARLCRSALGDSLSPETRVSIAAVLEGIAEIHGRLVSRLSPEAEPQGHAALLGRARRDG</sequence>
<accession>A0A932MMU9</accession>
<proteinExistence type="predicted"/>